<dbReference type="Pfam" id="PF20645">
    <property type="entry name" value="Rrn7_cyclin_C"/>
    <property type="match status" value="1"/>
</dbReference>
<dbReference type="EMBL" id="DF237035">
    <property type="protein sequence ID" value="GAQ81643.1"/>
    <property type="molecule type" value="Genomic_DNA"/>
</dbReference>
<evidence type="ECO:0000256" key="9">
    <source>
        <dbReference type="ARBA" id="ARBA00023242"/>
    </source>
</evidence>
<dbReference type="STRING" id="105231.A0A1Y1HU36"/>
<comment type="subcellular location">
    <subcellularLocation>
        <location evidence="1">Nucleus</location>
        <location evidence="1">Nucleolus</location>
    </subcellularLocation>
</comment>
<reference evidence="13 14" key="1">
    <citation type="journal article" date="2014" name="Nat. Commun.">
        <title>Klebsormidium flaccidum genome reveals primary factors for plant terrestrial adaptation.</title>
        <authorList>
            <person name="Hori K."/>
            <person name="Maruyama F."/>
            <person name="Fujisawa T."/>
            <person name="Togashi T."/>
            <person name="Yamamoto N."/>
            <person name="Seo M."/>
            <person name="Sato S."/>
            <person name="Yamada T."/>
            <person name="Mori H."/>
            <person name="Tajima N."/>
            <person name="Moriyama T."/>
            <person name="Ikeuchi M."/>
            <person name="Watanabe M."/>
            <person name="Wada H."/>
            <person name="Kobayashi K."/>
            <person name="Saito M."/>
            <person name="Masuda T."/>
            <person name="Sasaki-Sekimoto Y."/>
            <person name="Mashiguchi K."/>
            <person name="Awai K."/>
            <person name="Shimojima M."/>
            <person name="Masuda S."/>
            <person name="Iwai M."/>
            <person name="Nobusawa T."/>
            <person name="Narise T."/>
            <person name="Kondo S."/>
            <person name="Saito H."/>
            <person name="Sato R."/>
            <person name="Murakawa M."/>
            <person name="Ihara Y."/>
            <person name="Oshima-Yamada Y."/>
            <person name="Ohtaka K."/>
            <person name="Satoh M."/>
            <person name="Sonobe K."/>
            <person name="Ishii M."/>
            <person name="Ohtani R."/>
            <person name="Kanamori-Sato M."/>
            <person name="Honoki R."/>
            <person name="Miyazaki D."/>
            <person name="Mochizuki H."/>
            <person name="Umetsu J."/>
            <person name="Higashi K."/>
            <person name="Shibata D."/>
            <person name="Kamiya Y."/>
            <person name="Sato N."/>
            <person name="Nakamura Y."/>
            <person name="Tabata S."/>
            <person name="Ida S."/>
            <person name="Kurokawa K."/>
            <person name="Ohta H."/>
        </authorList>
    </citation>
    <scope>NUCLEOTIDE SEQUENCE [LARGE SCALE GENOMIC DNA]</scope>
    <source>
        <strain evidence="13 14">NIES-2285</strain>
    </source>
</reference>
<comment type="similarity">
    <text evidence="2">Belongs to the RRN7/TAF1B family.</text>
</comment>
<keyword evidence="3" id="KW-0479">Metal-binding</keyword>
<dbReference type="GO" id="GO:0070860">
    <property type="term" value="C:RNA polymerase I core factor complex"/>
    <property type="evidence" value="ECO:0000318"/>
    <property type="project" value="GO_Central"/>
</dbReference>
<keyword evidence="6" id="KW-0805">Transcription regulation</keyword>
<keyword evidence="7" id="KW-0238">DNA-binding</keyword>
<feature type="compositionally biased region" description="Basic residues" evidence="10">
    <location>
        <begin position="195"/>
        <end position="214"/>
    </location>
</feature>
<evidence type="ECO:0008006" key="15">
    <source>
        <dbReference type="Google" id="ProtNLM"/>
    </source>
</evidence>
<evidence type="ECO:0000256" key="5">
    <source>
        <dbReference type="ARBA" id="ARBA00022833"/>
    </source>
</evidence>
<evidence type="ECO:0000259" key="11">
    <source>
        <dbReference type="Pfam" id="PF20644"/>
    </source>
</evidence>
<dbReference type="OMA" id="YDEENIM"/>
<evidence type="ECO:0000256" key="7">
    <source>
        <dbReference type="ARBA" id="ARBA00023125"/>
    </source>
</evidence>
<dbReference type="Proteomes" id="UP000054558">
    <property type="component" value="Unassembled WGS sequence"/>
</dbReference>
<evidence type="ECO:0000256" key="8">
    <source>
        <dbReference type="ARBA" id="ARBA00023163"/>
    </source>
</evidence>
<keyword evidence="5" id="KW-0862">Zinc</keyword>
<dbReference type="GO" id="GO:0001164">
    <property type="term" value="F:RNA polymerase I core promoter sequence-specific DNA binding"/>
    <property type="evidence" value="ECO:0000318"/>
    <property type="project" value="GO_Central"/>
</dbReference>
<dbReference type="GO" id="GO:0008270">
    <property type="term" value="F:zinc ion binding"/>
    <property type="evidence" value="ECO:0007669"/>
    <property type="project" value="UniProtKB-KW"/>
</dbReference>
<keyword evidence="14" id="KW-1185">Reference proteome</keyword>
<dbReference type="Pfam" id="PF20644">
    <property type="entry name" value="Rrn7_cyclin_N"/>
    <property type="match status" value="1"/>
</dbReference>
<dbReference type="PANTHER" id="PTHR31576">
    <property type="entry name" value="TATA BOX-BINDING PROTEIN-ASSOCIATED FACTOR RNA POLYMERASE I SUBUNIT B"/>
    <property type="match status" value="1"/>
</dbReference>
<dbReference type="InterPro" id="IPR033599">
    <property type="entry name" value="TAF1B/Rrn7"/>
</dbReference>
<evidence type="ECO:0000256" key="2">
    <source>
        <dbReference type="ARBA" id="ARBA00006899"/>
    </source>
</evidence>
<feature type="region of interest" description="Disordered" evidence="10">
    <location>
        <begin position="178"/>
        <end position="222"/>
    </location>
</feature>
<dbReference type="GO" id="GO:0042790">
    <property type="term" value="P:nucleolar large rRNA transcription by RNA polymerase I"/>
    <property type="evidence" value="ECO:0000318"/>
    <property type="project" value="GO_Central"/>
</dbReference>
<protein>
    <recommendedName>
        <fullName evidence="15">RRN7-type domain-containing protein</fullName>
    </recommendedName>
</protein>
<dbReference type="OrthoDB" id="10069252at2759"/>
<keyword evidence="8" id="KW-0804">Transcription</keyword>
<dbReference type="AlphaFoldDB" id="A0A1Y1HU36"/>
<evidence type="ECO:0000256" key="4">
    <source>
        <dbReference type="ARBA" id="ARBA00022771"/>
    </source>
</evidence>
<gene>
    <name evidence="13" type="ORF">KFL_000860150</name>
</gene>
<evidence type="ECO:0000259" key="12">
    <source>
        <dbReference type="Pfam" id="PF20645"/>
    </source>
</evidence>
<dbReference type="InterPro" id="IPR048540">
    <property type="entry name" value="Rrn7_cyclin_N"/>
</dbReference>
<proteinExistence type="inferred from homology"/>
<evidence type="ECO:0000256" key="3">
    <source>
        <dbReference type="ARBA" id="ARBA00022723"/>
    </source>
</evidence>
<feature type="domain" description="Rrn7/TAF1B N-terminal cyclin" evidence="11">
    <location>
        <begin position="98"/>
        <end position="279"/>
    </location>
</feature>
<sequence length="584" mass="63803">MVQFACDVCGSESVIQSDLGQYICADCGTQSQEMMEEAAEDGMLNKPNAFARTIDSHVERHETQDAEEAVLTAMEASDGAAIGDDPVAATAIAYVTGMQLVLQGVLEALVAKFGCSEEVIGVAGEMWHSLVQQSEVLCDGLEREAAAYVPRKDWPAGEEDVAGLDDIDPTIDEDELADAAAADSGPEPEPEPQPKKRRKRKARKVLKKATKKKPSTGMGPGQQARRIFGVLSRRLPTDLPLSIAYLACFWLRESILPTDIVRWTLEGHIPYLAPSLSLPPHIEQRLRGVAVHPLSIPSPRNIEFRAVVIADRLNLELPPINAHLVAARLLKDLGLPDSLAAPVDRLLDLVTPQGFWISSSKRAIPPRTFVAAIILIAVKLLHHLGGPITSKTKGKQHQLTPNPEVLRNLTPPSRGLQMPSPAPPLITRPGEPVDLHNLDRYLRYLKEVIFKRAEPAADLKEYHTACEKLFQGAVSAAAARPRTPPAKDADVVGPQKADCDVGVLTPMLDTEEPMEHELIHYLGNNVNASGHRDYVRLLRSLAAAIWVTPTGLHKVVKEVELDLIDLERSLQKHLSQSDTWQAGT</sequence>
<accession>A0A1Y1HU36</accession>
<evidence type="ECO:0000313" key="13">
    <source>
        <dbReference type="EMBL" id="GAQ81643.1"/>
    </source>
</evidence>
<organism evidence="13 14">
    <name type="scientific">Klebsormidium nitens</name>
    <name type="common">Green alga</name>
    <name type="synonym">Ulothrix nitens</name>
    <dbReference type="NCBI Taxonomy" id="105231"/>
    <lineage>
        <taxon>Eukaryota</taxon>
        <taxon>Viridiplantae</taxon>
        <taxon>Streptophyta</taxon>
        <taxon>Klebsormidiophyceae</taxon>
        <taxon>Klebsormidiales</taxon>
        <taxon>Klebsormidiaceae</taxon>
        <taxon>Klebsormidium</taxon>
    </lineage>
</organism>
<keyword evidence="4" id="KW-0863">Zinc-finger</keyword>
<dbReference type="InterPro" id="IPR048538">
    <property type="entry name" value="Rrn7_cyclin_C"/>
</dbReference>
<evidence type="ECO:0000256" key="10">
    <source>
        <dbReference type="SAM" id="MobiDB-lite"/>
    </source>
</evidence>
<evidence type="ECO:0000313" key="14">
    <source>
        <dbReference type="Proteomes" id="UP000054558"/>
    </source>
</evidence>
<dbReference type="PANTHER" id="PTHR31576:SF2">
    <property type="entry name" value="TATA BOX-BINDING PROTEIN-ASSOCIATED FACTOR RNA POLYMERASE I SUBUNIT B"/>
    <property type="match status" value="1"/>
</dbReference>
<name>A0A1Y1HU36_KLENI</name>
<evidence type="ECO:0000256" key="1">
    <source>
        <dbReference type="ARBA" id="ARBA00004604"/>
    </source>
</evidence>
<evidence type="ECO:0000256" key="6">
    <source>
        <dbReference type="ARBA" id="ARBA00023015"/>
    </source>
</evidence>
<keyword evidence="9" id="KW-0539">Nucleus</keyword>
<feature type="domain" description="Rrn7/TAF1B C-terminal cyclin" evidence="12">
    <location>
        <begin position="296"/>
        <end position="384"/>
    </location>
</feature>